<keyword evidence="4" id="KW-1185">Reference proteome</keyword>
<dbReference type="SUPFAM" id="SSF46785">
    <property type="entry name" value="Winged helix' DNA-binding domain"/>
    <property type="match status" value="1"/>
</dbReference>
<dbReference type="RefSeq" id="WP_345632592.1">
    <property type="nucleotide sequence ID" value="NZ_BAABJQ010000014.1"/>
</dbReference>
<dbReference type="Gene3D" id="1.10.10.10">
    <property type="entry name" value="Winged helix-like DNA-binding domain superfamily/Winged helix DNA-binding domain"/>
    <property type="match status" value="1"/>
</dbReference>
<dbReference type="Proteomes" id="UP001501570">
    <property type="component" value="Unassembled WGS sequence"/>
</dbReference>
<accession>A0ABP9S1T6</accession>
<dbReference type="Pfam" id="PF13412">
    <property type="entry name" value="HTH_24"/>
    <property type="match status" value="1"/>
</dbReference>
<feature type="region of interest" description="Disordered" evidence="2">
    <location>
        <begin position="231"/>
        <end position="320"/>
    </location>
</feature>
<feature type="compositionally biased region" description="Gly residues" evidence="2">
    <location>
        <begin position="293"/>
        <end position="304"/>
    </location>
</feature>
<dbReference type="InterPro" id="IPR036388">
    <property type="entry name" value="WH-like_DNA-bd_sf"/>
</dbReference>
<dbReference type="CDD" id="cd23763">
    <property type="entry name" value="ASKHA_ATPase_ROK"/>
    <property type="match status" value="1"/>
</dbReference>
<dbReference type="SUPFAM" id="SSF53067">
    <property type="entry name" value="Actin-like ATPase domain"/>
    <property type="match status" value="2"/>
</dbReference>
<name>A0ABP9S1T6_9ACTN</name>
<dbReference type="Pfam" id="PF00480">
    <property type="entry name" value="ROK"/>
    <property type="match status" value="2"/>
</dbReference>
<comment type="caution">
    <text evidence="3">The sequence shown here is derived from an EMBL/GenBank/DDBJ whole genome shotgun (WGS) entry which is preliminary data.</text>
</comment>
<dbReference type="InterPro" id="IPR000600">
    <property type="entry name" value="ROK"/>
</dbReference>
<dbReference type="InterPro" id="IPR043129">
    <property type="entry name" value="ATPase_NBD"/>
</dbReference>
<dbReference type="PANTHER" id="PTHR18964:SF149">
    <property type="entry name" value="BIFUNCTIONAL UDP-N-ACETYLGLUCOSAMINE 2-EPIMERASE_N-ACETYLMANNOSAMINE KINASE"/>
    <property type="match status" value="1"/>
</dbReference>
<dbReference type="Gene3D" id="3.30.420.40">
    <property type="match status" value="3"/>
</dbReference>
<organism evidence="3 4">
    <name type="scientific">Rugosimonospora acidiphila</name>
    <dbReference type="NCBI Taxonomy" id="556531"/>
    <lineage>
        <taxon>Bacteria</taxon>
        <taxon>Bacillati</taxon>
        <taxon>Actinomycetota</taxon>
        <taxon>Actinomycetes</taxon>
        <taxon>Micromonosporales</taxon>
        <taxon>Micromonosporaceae</taxon>
        <taxon>Rugosimonospora</taxon>
    </lineage>
</organism>
<proteinExistence type="inferred from homology"/>
<protein>
    <recommendedName>
        <fullName evidence="5">Sugar kinase of the NBD/HSP70 family, may contain an N-terminal HTH domain</fullName>
    </recommendedName>
</protein>
<dbReference type="InterPro" id="IPR036390">
    <property type="entry name" value="WH_DNA-bd_sf"/>
</dbReference>
<sequence>MNEHLLLDHIRAGGRISRAELARISGLAKNTVSLALANLERAGLVRTSGVRTGAPGPAALLYEVHPEAGFVLALDVGKQFLRGAIGDFSGRIRARCSIRTRARGGHARVAELVGLAESLYARAGVAASDITQTVLGSPGVYDPRRDALSLTTGLAGWGTPQILAELRKAFGDSLMIENDVNAAALAERAHGHGRGVDSFAFVWIGTGIGMGLVLGGRLHRGAHGAAGEIGYLPLNGGPDPGHDDASGSDDTGTADSGSDDSDLDGSETNSSDTKGSETDGGETDGGETDGGETDGGGGALGGVEGDGRVEVGDRGREGGLGRSAFEAAASAAGIVRAARGAGLRGPVSARRVFAAANRGDTVAVAVAAAEAVLVARAVCSVIAVVDPDLTVLGGGVGQAGGLVESVERELRRLAPVVPELRVSALGADAVVDGCLAAGIERTWDRVTAALPAACGADATA</sequence>
<dbReference type="PANTHER" id="PTHR18964">
    <property type="entry name" value="ROK (REPRESSOR, ORF, KINASE) FAMILY"/>
    <property type="match status" value="1"/>
</dbReference>
<feature type="compositionally biased region" description="Acidic residues" evidence="2">
    <location>
        <begin position="279"/>
        <end position="292"/>
    </location>
</feature>
<reference evidence="4" key="1">
    <citation type="journal article" date="2019" name="Int. J. Syst. Evol. Microbiol.">
        <title>The Global Catalogue of Microorganisms (GCM) 10K type strain sequencing project: providing services to taxonomists for standard genome sequencing and annotation.</title>
        <authorList>
            <consortium name="The Broad Institute Genomics Platform"/>
            <consortium name="The Broad Institute Genome Sequencing Center for Infectious Disease"/>
            <person name="Wu L."/>
            <person name="Ma J."/>
        </authorList>
    </citation>
    <scope>NUCLEOTIDE SEQUENCE [LARGE SCALE GENOMIC DNA]</scope>
    <source>
        <strain evidence="4">JCM 18304</strain>
    </source>
</reference>
<dbReference type="EMBL" id="BAABJQ010000014">
    <property type="protein sequence ID" value="GAA5190351.1"/>
    <property type="molecule type" value="Genomic_DNA"/>
</dbReference>
<evidence type="ECO:0000313" key="3">
    <source>
        <dbReference type="EMBL" id="GAA5190351.1"/>
    </source>
</evidence>
<evidence type="ECO:0000256" key="2">
    <source>
        <dbReference type="SAM" id="MobiDB-lite"/>
    </source>
</evidence>
<feature type="compositionally biased region" description="Basic and acidic residues" evidence="2">
    <location>
        <begin position="305"/>
        <end position="319"/>
    </location>
</feature>
<evidence type="ECO:0000256" key="1">
    <source>
        <dbReference type="ARBA" id="ARBA00006479"/>
    </source>
</evidence>
<comment type="similarity">
    <text evidence="1">Belongs to the ROK (NagC/XylR) family.</text>
</comment>
<evidence type="ECO:0008006" key="5">
    <source>
        <dbReference type="Google" id="ProtNLM"/>
    </source>
</evidence>
<gene>
    <name evidence="3" type="ORF">GCM10023322_45280</name>
</gene>
<evidence type="ECO:0000313" key="4">
    <source>
        <dbReference type="Proteomes" id="UP001501570"/>
    </source>
</evidence>